<proteinExistence type="predicted"/>
<dbReference type="InterPro" id="IPR029058">
    <property type="entry name" value="AB_hydrolase_fold"/>
</dbReference>
<dbReference type="Pfam" id="PF06028">
    <property type="entry name" value="DUF915"/>
    <property type="match status" value="1"/>
</dbReference>
<dbReference type="Gene3D" id="3.40.50.1820">
    <property type="entry name" value="alpha/beta hydrolase"/>
    <property type="match status" value="1"/>
</dbReference>
<evidence type="ECO:0000256" key="2">
    <source>
        <dbReference type="SAM" id="SignalP"/>
    </source>
</evidence>
<dbReference type="InterPro" id="IPR050266">
    <property type="entry name" value="AB_hydrolase_sf"/>
</dbReference>
<dbReference type="GO" id="GO:0016787">
    <property type="term" value="F:hydrolase activity"/>
    <property type="evidence" value="ECO:0007669"/>
    <property type="project" value="UniProtKB-KW"/>
</dbReference>
<dbReference type="InterPro" id="IPR010315">
    <property type="entry name" value="DUF915_hydro-like"/>
</dbReference>
<dbReference type="EMBL" id="BAAAXQ010000063">
    <property type="protein sequence ID" value="GAA3021871.1"/>
    <property type="molecule type" value="Genomic_DNA"/>
</dbReference>
<comment type="caution">
    <text evidence="3">The sequence shown here is derived from an EMBL/GenBank/DDBJ whole genome shotgun (WGS) entry which is preliminary data.</text>
</comment>
<evidence type="ECO:0000313" key="3">
    <source>
        <dbReference type="EMBL" id="GAA3021871.1"/>
    </source>
</evidence>
<sequence length="298" mass="33213">MKKILFSISLLLAFLLVGCQNSNSAEAHQDSHANETNNTTKTSNATKSTQQTNKKSTMPTLFIHGYQGTTNSFKSMINDMQKNSVAQREMIVVVHSDGSIDVQGELSGKKTNPIIQVLFENNESDEWNQTEWIKNVLSLLKNDYQVDKVNLVGHSMGGVSAYRYMGTYGQEDTLPKIEKFVAIGAPFNEFVDTSESQSVEDLLKNGPDTPSQRYQDFTDLTPQIPNDTSVLLIAGQLSKADFTDGTVPLTSALSIYPLLENNGFNDISYSIIQGQRSSHSMLHENSKVNRQIEQFLWE</sequence>
<gene>
    <name evidence="3" type="ORF">GCM10019998_17940</name>
</gene>
<dbReference type="RefSeq" id="WP_068707207.1">
    <property type="nucleotide sequence ID" value="NZ_BAAAXQ010000063.1"/>
</dbReference>
<reference evidence="4" key="1">
    <citation type="journal article" date="2019" name="Int. J. Syst. Evol. Microbiol.">
        <title>The Global Catalogue of Microorganisms (GCM) 10K type strain sequencing project: providing services to taxonomists for standard genome sequencing and annotation.</title>
        <authorList>
            <consortium name="The Broad Institute Genomics Platform"/>
            <consortium name="The Broad Institute Genome Sequencing Center for Infectious Disease"/>
            <person name="Wu L."/>
            <person name="Ma J."/>
        </authorList>
    </citation>
    <scope>NUCLEOTIDE SEQUENCE [LARGE SCALE GENOMIC DNA]</scope>
    <source>
        <strain evidence="4">JCM 8736</strain>
    </source>
</reference>
<dbReference type="Proteomes" id="UP001501577">
    <property type="component" value="Unassembled WGS sequence"/>
</dbReference>
<name>A0ABP6KTJ9_9ENTE</name>
<accession>A0ABP6KTJ9</accession>
<dbReference type="PROSITE" id="PS51257">
    <property type="entry name" value="PROKAR_LIPOPROTEIN"/>
    <property type="match status" value="1"/>
</dbReference>
<feature type="compositionally biased region" description="Low complexity" evidence="1">
    <location>
        <begin position="34"/>
        <end position="54"/>
    </location>
</feature>
<feature type="region of interest" description="Disordered" evidence="1">
    <location>
        <begin position="27"/>
        <end position="54"/>
    </location>
</feature>
<protein>
    <submittedName>
        <fullName evidence="3">Alpha/beta fold hydrolase</fullName>
    </submittedName>
</protein>
<organism evidence="3 4">
    <name type="scientific">Tetragenococcus solitarius</name>
    <dbReference type="NCBI Taxonomy" id="71453"/>
    <lineage>
        <taxon>Bacteria</taxon>
        <taxon>Bacillati</taxon>
        <taxon>Bacillota</taxon>
        <taxon>Bacilli</taxon>
        <taxon>Lactobacillales</taxon>
        <taxon>Enterococcaceae</taxon>
        <taxon>Tetragenococcus</taxon>
    </lineage>
</organism>
<feature type="chain" id="PRO_5045597519" evidence="2">
    <location>
        <begin position="28"/>
        <end position="298"/>
    </location>
</feature>
<dbReference type="SUPFAM" id="SSF53474">
    <property type="entry name" value="alpha/beta-Hydrolases"/>
    <property type="match status" value="1"/>
</dbReference>
<evidence type="ECO:0000313" key="4">
    <source>
        <dbReference type="Proteomes" id="UP001501577"/>
    </source>
</evidence>
<keyword evidence="4" id="KW-1185">Reference proteome</keyword>
<dbReference type="PANTHER" id="PTHR43798:SF33">
    <property type="entry name" value="HYDROLASE, PUTATIVE (AFU_ORTHOLOGUE AFUA_2G14860)-RELATED"/>
    <property type="match status" value="1"/>
</dbReference>
<feature type="signal peptide" evidence="2">
    <location>
        <begin position="1"/>
        <end position="27"/>
    </location>
</feature>
<evidence type="ECO:0000256" key="1">
    <source>
        <dbReference type="SAM" id="MobiDB-lite"/>
    </source>
</evidence>
<dbReference type="PANTHER" id="PTHR43798">
    <property type="entry name" value="MONOACYLGLYCEROL LIPASE"/>
    <property type="match status" value="1"/>
</dbReference>
<keyword evidence="2" id="KW-0732">Signal</keyword>
<keyword evidence="3" id="KW-0378">Hydrolase</keyword>